<evidence type="ECO:0000313" key="2">
    <source>
        <dbReference type="EMBL" id="ORY08909.1"/>
    </source>
</evidence>
<accession>A0A1Y1ZFC0</accession>
<gene>
    <name evidence="2" type="ORF">BCR34DRAFT_385934</name>
</gene>
<proteinExistence type="predicted"/>
<name>A0A1Y1ZFC0_9PLEO</name>
<comment type="caution">
    <text evidence="2">The sequence shown here is derived from an EMBL/GenBank/DDBJ whole genome shotgun (WGS) entry which is preliminary data.</text>
</comment>
<dbReference type="Proteomes" id="UP000193144">
    <property type="component" value="Unassembled WGS sequence"/>
</dbReference>
<feature type="region of interest" description="Disordered" evidence="1">
    <location>
        <begin position="38"/>
        <end position="61"/>
    </location>
</feature>
<evidence type="ECO:0000256" key="1">
    <source>
        <dbReference type="SAM" id="MobiDB-lite"/>
    </source>
</evidence>
<dbReference type="EMBL" id="MCFA01000093">
    <property type="protein sequence ID" value="ORY08909.1"/>
    <property type="molecule type" value="Genomic_DNA"/>
</dbReference>
<dbReference type="AlphaFoldDB" id="A0A1Y1ZFC0"/>
<reference evidence="2 3" key="1">
    <citation type="submission" date="2016-07" db="EMBL/GenBank/DDBJ databases">
        <title>Pervasive Adenine N6-methylation of Active Genes in Fungi.</title>
        <authorList>
            <consortium name="DOE Joint Genome Institute"/>
            <person name="Mondo S.J."/>
            <person name="Dannebaum R.O."/>
            <person name="Kuo R.C."/>
            <person name="Labutti K."/>
            <person name="Haridas S."/>
            <person name="Kuo A."/>
            <person name="Salamov A."/>
            <person name="Ahrendt S.R."/>
            <person name="Lipzen A."/>
            <person name="Sullivan W."/>
            <person name="Andreopoulos W.B."/>
            <person name="Clum A."/>
            <person name="Lindquist E."/>
            <person name="Daum C."/>
            <person name="Ramamoorthy G.K."/>
            <person name="Gryganskyi A."/>
            <person name="Culley D."/>
            <person name="Magnuson J.K."/>
            <person name="James T.Y."/>
            <person name="O'Malley M.A."/>
            <person name="Stajich J.E."/>
            <person name="Spatafora J.W."/>
            <person name="Visel A."/>
            <person name="Grigoriev I.V."/>
        </authorList>
    </citation>
    <scope>NUCLEOTIDE SEQUENCE [LARGE SCALE GENOMIC DNA]</scope>
    <source>
        <strain evidence="2 3">CBS 115471</strain>
    </source>
</reference>
<organism evidence="2 3">
    <name type="scientific">Clohesyomyces aquaticus</name>
    <dbReference type="NCBI Taxonomy" id="1231657"/>
    <lineage>
        <taxon>Eukaryota</taxon>
        <taxon>Fungi</taxon>
        <taxon>Dikarya</taxon>
        <taxon>Ascomycota</taxon>
        <taxon>Pezizomycotina</taxon>
        <taxon>Dothideomycetes</taxon>
        <taxon>Pleosporomycetidae</taxon>
        <taxon>Pleosporales</taxon>
        <taxon>Lindgomycetaceae</taxon>
        <taxon>Clohesyomyces</taxon>
    </lineage>
</organism>
<protein>
    <submittedName>
        <fullName evidence="2">Uncharacterized protein</fullName>
    </submittedName>
</protein>
<keyword evidence="3" id="KW-1185">Reference proteome</keyword>
<feature type="compositionally biased region" description="Basic and acidic residues" evidence="1">
    <location>
        <begin position="46"/>
        <end position="61"/>
    </location>
</feature>
<sequence>MDELDAAGLRGVVEWMEALSAPESGPIERMLGFEEGARGRNSSLERSNRPRADAADARGAPVERKRLTEALLPPLMWALKVEAGDEPVTSRLPLRSRGKRDVRVERRLSAEGLPLLLAEREPAVVSAVRALALSDLSRSDDGPVGTCWSLMRSVGCRWWPRAPLGDDVWVEGWEPREGVSVRGR</sequence>
<evidence type="ECO:0000313" key="3">
    <source>
        <dbReference type="Proteomes" id="UP000193144"/>
    </source>
</evidence>